<keyword evidence="2" id="KW-1185">Reference proteome</keyword>
<dbReference type="Proteomes" id="UP001162480">
    <property type="component" value="Chromosome 12"/>
</dbReference>
<evidence type="ECO:0000313" key="1">
    <source>
        <dbReference type="EMBL" id="CAI9730874.1"/>
    </source>
</evidence>
<dbReference type="AlphaFoldDB" id="A0AA36BBB7"/>
<reference evidence="1" key="1">
    <citation type="submission" date="2023-08" db="EMBL/GenBank/DDBJ databases">
        <authorList>
            <person name="Alioto T."/>
            <person name="Alioto T."/>
            <person name="Gomez Garrido J."/>
        </authorList>
    </citation>
    <scope>NUCLEOTIDE SEQUENCE</scope>
</reference>
<organism evidence="1 2">
    <name type="scientific">Octopus vulgaris</name>
    <name type="common">Common octopus</name>
    <dbReference type="NCBI Taxonomy" id="6645"/>
    <lineage>
        <taxon>Eukaryota</taxon>
        <taxon>Metazoa</taxon>
        <taxon>Spiralia</taxon>
        <taxon>Lophotrochozoa</taxon>
        <taxon>Mollusca</taxon>
        <taxon>Cephalopoda</taxon>
        <taxon>Coleoidea</taxon>
        <taxon>Octopodiformes</taxon>
        <taxon>Octopoda</taxon>
        <taxon>Incirrata</taxon>
        <taxon>Octopodidae</taxon>
        <taxon>Octopus</taxon>
    </lineage>
</organism>
<name>A0AA36BBB7_OCTVU</name>
<gene>
    <name evidence="1" type="ORF">OCTVUL_1B028731</name>
</gene>
<dbReference type="EMBL" id="OX597825">
    <property type="protein sequence ID" value="CAI9730874.1"/>
    <property type="molecule type" value="Genomic_DNA"/>
</dbReference>
<evidence type="ECO:0000313" key="2">
    <source>
        <dbReference type="Proteomes" id="UP001162480"/>
    </source>
</evidence>
<sequence length="138" mass="16294">MNRSELIIAPTKTVDNHDICDVTTDVINYLNHLFVKKIRRRKYVSNQYEKSMDTLAFSYSGEYVQTKNKTSFRGNRYSSFCEYEFRISRICLLLMSQSFRLLNADIQSTRGYDKQRNSHLCQSKCDSELSHHFCEPPK</sequence>
<accession>A0AA36BBB7</accession>
<protein>
    <submittedName>
        <fullName evidence="1">Uncharacterized protein</fullName>
    </submittedName>
</protein>
<proteinExistence type="predicted"/>